<sequence length="166" mass="17499">MKLTKLASLLCLVATAGLAHAADLPASAEDLKDYAGKYPFDVIGGYSFFENPKVIEALDNAAGSGTADWIDNLDVGTPITRQEDGLIAAVCEAHNCAGNNAALAIAESGRLIALCLYSKAGDLNIVPGQVRWIGLNLDRYVDPPDEGGGCPRDADEFLDAYTKVLK</sequence>
<keyword evidence="2" id="KW-1185">Reference proteome</keyword>
<evidence type="ECO:0000313" key="2">
    <source>
        <dbReference type="Proteomes" id="UP000616151"/>
    </source>
</evidence>
<name>A0ACC5QYN3_9HYPH</name>
<evidence type="ECO:0000313" key="1">
    <source>
        <dbReference type="EMBL" id="MBK1865484.1"/>
    </source>
</evidence>
<proteinExistence type="predicted"/>
<reference evidence="1" key="1">
    <citation type="submission" date="2021-01" db="EMBL/GenBank/DDBJ databases">
        <authorList>
            <person name="Sun Q."/>
        </authorList>
    </citation>
    <scope>NUCLEOTIDE SEQUENCE</scope>
    <source>
        <strain evidence="1">YIM B02566</strain>
    </source>
</reference>
<gene>
    <name evidence="1" type="ORF">JHL16_03910</name>
</gene>
<accession>A0ACC5QYN3</accession>
<dbReference type="Proteomes" id="UP000616151">
    <property type="component" value="Unassembled WGS sequence"/>
</dbReference>
<dbReference type="EMBL" id="JAENHL010000004">
    <property type="protein sequence ID" value="MBK1865484.1"/>
    <property type="molecule type" value="Genomic_DNA"/>
</dbReference>
<organism evidence="1 2">
    <name type="scientific">Taklimakanibacter albus</name>
    <dbReference type="NCBI Taxonomy" id="2800327"/>
    <lineage>
        <taxon>Bacteria</taxon>
        <taxon>Pseudomonadati</taxon>
        <taxon>Pseudomonadota</taxon>
        <taxon>Alphaproteobacteria</taxon>
        <taxon>Hyphomicrobiales</taxon>
        <taxon>Aestuariivirgaceae</taxon>
        <taxon>Taklimakanibacter</taxon>
    </lineage>
</organism>
<comment type="caution">
    <text evidence="1">The sequence shown here is derived from an EMBL/GenBank/DDBJ whole genome shotgun (WGS) entry which is preliminary data.</text>
</comment>
<protein>
    <submittedName>
        <fullName evidence="1">Uncharacterized protein</fullName>
    </submittedName>
</protein>